<dbReference type="EMBL" id="JARPYT010000022">
    <property type="protein sequence ID" value="MDT2638256.1"/>
    <property type="molecule type" value="Genomic_DNA"/>
</dbReference>
<dbReference type="Proteomes" id="UP001256547">
    <property type="component" value="Unassembled WGS sequence"/>
</dbReference>
<comment type="caution">
    <text evidence="11">The sequence shown here is derived from an EMBL/GenBank/DDBJ whole genome shotgun (WGS) entry which is preliminary data.</text>
</comment>
<dbReference type="InterPro" id="IPR027417">
    <property type="entry name" value="P-loop_NTPase"/>
</dbReference>
<dbReference type="InterPro" id="IPR015856">
    <property type="entry name" value="ABC_transpr_CbiO/EcfA_su"/>
</dbReference>
<accession>A0AAP5U1Z7</accession>
<dbReference type="InterPro" id="IPR003439">
    <property type="entry name" value="ABC_transporter-like_ATP-bd"/>
</dbReference>
<dbReference type="PANTHER" id="PTHR43553">
    <property type="entry name" value="HEAVY METAL TRANSPORTER"/>
    <property type="match status" value="1"/>
</dbReference>
<dbReference type="InterPro" id="IPR050095">
    <property type="entry name" value="ECF_ABC_transporter_ATP-bd"/>
</dbReference>
<feature type="domain" description="ABC transporter" evidence="9">
    <location>
        <begin position="4"/>
        <end position="237"/>
    </location>
</feature>
<dbReference type="GO" id="GO:0042626">
    <property type="term" value="F:ATPase-coupled transmembrane transporter activity"/>
    <property type="evidence" value="ECO:0007669"/>
    <property type="project" value="TreeGrafter"/>
</dbReference>
<dbReference type="GeneID" id="86910767"/>
<evidence type="ECO:0000256" key="6">
    <source>
        <dbReference type="ARBA" id="ARBA00022840"/>
    </source>
</evidence>
<dbReference type="GO" id="GO:0005524">
    <property type="term" value="F:ATP binding"/>
    <property type="evidence" value="ECO:0007669"/>
    <property type="project" value="UniProtKB-KW"/>
</dbReference>
<reference evidence="11 13" key="1">
    <citation type="submission" date="2023-03" db="EMBL/GenBank/DDBJ databases">
        <authorList>
            <person name="Shen W."/>
            <person name="Cai J."/>
        </authorList>
    </citation>
    <scope>NUCLEOTIDE SEQUENCE</scope>
    <source>
        <strain evidence="11">P55-2</strain>
        <strain evidence="10 13">P72-2</strain>
    </source>
</reference>
<protein>
    <submittedName>
        <fullName evidence="11">ABC transporter ATP-binding protein</fullName>
    </submittedName>
</protein>
<dbReference type="SUPFAM" id="SSF52540">
    <property type="entry name" value="P-loop containing nucleoside triphosphate hydrolases"/>
    <property type="match status" value="1"/>
</dbReference>
<keyword evidence="6 11" id="KW-0067">ATP-binding</keyword>
<dbReference type="Gene3D" id="3.40.50.300">
    <property type="entry name" value="P-loop containing nucleotide triphosphate hydrolases"/>
    <property type="match status" value="1"/>
</dbReference>
<sequence length="265" mass="29656">MSFLTLRKVSYSYPNGFEAVQDVSLDVQLGEAVAIIGQNGAGKTTTVKLMNGLLRPTKGEILVEGKSIQSLTTAQISKRVGYVFQNPDDQIFQDSIEKEISFGPKNQKLEDSVVKERVSSAATLCNLKEVLSEHPYNLPYSKRKFITIAAIIAMDPEVIILDEPTAGQDRESTVLLGKIIKSLTQKNKIVITITHDMEFVVNEFSRVFVFADKQLRKEGTPREIFWDEKLLSFSALKQPYICQLANALGIQNILTMEELGRKLLE</sequence>
<evidence type="ECO:0000256" key="2">
    <source>
        <dbReference type="ARBA" id="ARBA00005417"/>
    </source>
</evidence>
<evidence type="ECO:0000256" key="1">
    <source>
        <dbReference type="ARBA" id="ARBA00004202"/>
    </source>
</evidence>
<keyword evidence="5" id="KW-0547">Nucleotide-binding</keyword>
<gene>
    <name evidence="11" type="ORF">P7D36_12260</name>
    <name evidence="10" type="ORF">P7D39_11020</name>
</gene>
<organism evidence="11 12">
    <name type="scientific">Enterococcus dongliensis</name>
    <dbReference type="NCBI Taxonomy" id="2559925"/>
    <lineage>
        <taxon>Bacteria</taxon>
        <taxon>Bacillati</taxon>
        <taxon>Bacillota</taxon>
        <taxon>Bacilli</taxon>
        <taxon>Lactobacillales</taxon>
        <taxon>Enterococcaceae</taxon>
        <taxon>Enterococcus</taxon>
    </lineage>
</organism>
<evidence type="ECO:0000313" key="10">
    <source>
        <dbReference type="EMBL" id="MDT2597533.1"/>
    </source>
</evidence>
<evidence type="ECO:0000256" key="8">
    <source>
        <dbReference type="ARBA" id="ARBA00023136"/>
    </source>
</evidence>
<keyword evidence="4" id="KW-1003">Cell membrane</keyword>
<dbReference type="SMART" id="SM00382">
    <property type="entry name" value="AAA"/>
    <property type="match status" value="1"/>
</dbReference>
<evidence type="ECO:0000313" key="13">
    <source>
        <dbReference type="Proteomes" id="UP001256547"/>
    </source>
</evidence>
<dbReference type="PROSITE" id="PS50893">
    <property type="entry name" value="ABC_TRANSPORTER_2"/>
    <property type="match status" value="1"/>
</dbReference>
<comment type="subcellular location">
    <subcellularLocation>
        <location evidence="1">Cell membrane</location>
        <topology evidence="1">Peripheral membrane protein</topology>
    </subcellularLocation>
</comment>
<evidence type="ECO:0000256" key="7">
    <source>
        <dbReference type="ARBA" id="ARBA00022967"/>
    </source>
</evidence>
<dbReference type="PANTHER" id="PTHR43553:SF24">
    <property type="entry name" value="ENERGY-COUPLING FACTOR TRANSPORTER ATP-BINDING PROTEIN ECFA1"/>
    <property type="match status" value="1"/>
</dbReference>
<dbReference type="CDD" id="cd03225">
    <property type="entry name" value="ABC_cobalt_CbiO_domain1"/>
    <property type="match status" value="1"/>
</dbReference>
<keyword evidence="7" id="KW-1278">Translocase</keyword>
<dbReference type="Pfam" id="PF00005">
    <property type="entry name" value="ABC_tran"/>
    <property type="match status" value="1"/>
</dbReference>
<dbReference type="EMBL" id="JARPYR010000024">
    <property type="protein sequence ID" value="MDT2597533.1"/>
    <property type="molecule type" value="Genomic_DNA"/>
</dbReference>
<dbReference type="Proteomes" id="UP001245561">
    <property type="component" value="Unassembled WGS sequence"/>
</dbReference>
<dbReference type="InterPro" id="IPR003593">
    <property type="entry name" value="AAA+_ATPase"/>
</dbReference>
<proteinExistence type="inferred from homology"/>
<dbReference type="FunFam" id="3.40.50.300:FF:000224">
    <property type="entry name" value="Energy-coupling factor transporter ATP-binding protein EcfA"/>
    <property type="match status" value="1"/>
</dbReference>
<comment type="similarity">
    <text evidence="2">Belongs to the ABC transporter superfamily.</text>
</comment>
<evidence type="ECO:0000256" key="5">
    <source>
        <dbReference type="ARBA" id="ARBA00022741"/>
    </source>
</evidence>
<dbReference type="RefSeq" id="WP_137604424.1">
    <property type="nucleotide sequence ID" value="NZ_JARPYR010000024.1"/>
</dbReference>
<evidence type="ECO:0000256" key="4">
    <source>
        <dbReference type="ARBA" id="ARBA00022475"/>
    </source>
</evidence>
<evidence type="ECO:0000259" key="9">
    <source>
        <dbReference type="PROSITE" id="PS50893"/>
    </source>
</evidence>
<keyword evidence="13" id="KW-1185">Reference proteome</keyword>
<evidence type="ECO:0000313" key="11">
    <source>
        <dbReference type="EMBL" id="MDT2638256.1"/>
    </source>
</evidence>
<evidence type="ECO:0000313" key="12">
    <source>
        <dbReference type="Proteomes" id="UP001245561"/>
    </source>
</evidence>
<keyword evidence="8" id="KW-0472">Membrane</keyword>
<dbReference type="GO" id="GO:0016887">
    <property type="term" value="F:ATP hydrolysis activity"/>
    <property type="evidence" value="ECO:0007669"/>
    <property type="project" value="InterPro"/>
</dbReference>
<dbReference type="AlphaFoldDB" id="A0AAP5U1Z7"/>
<keyword evidence="3" id="KW-0813">Transport</keyword>
<name>A0AAP5U1Z7_9ENTE</name>
<dbReference type="GO" id="GO:0043190">
    <property type="term" value="C:ATP-binding cassette (ABC) transporter complex"/>
    <property type="evidence" value="ECO:0007669"/>
    <property type="project" value="TreeGrafter"/>
</dbReference>
<evidence type="ECO:0000256" key="3">
    <source>
        <dbReference type="ARBA" id="ARBA00022448"/>
    </source>
</evidence>